<protein>
    <submittedName>
        <fullName evidence="1">Uncharacterized protein</fullName>
    </submittedName>
</protein>
<keyword evidence="2" id="KW-1185">Reference proteome</keyword>
<sequence length="82" mass="9098">MNDAETIFDRAALYSAIRFLIDDLCKDEGPDSYVREKAMKLTLHAAAALGFDQEYGVLPARHLVHAAIELNSMESALTRDSN</sequence>
<organism evidence="1 2">
    <name type="scientific">Pseudomonas salomonii</name>
    <dbReference type="NCBI Taxonomy" id="191391"/>
    <lineage>
        <taxon>Bacteria</taxon>
        <taxon>Pseudomonadati</taxon>
        <taxon>Pseudomonadota</taxon>
        <taxon>Gammaproteobacteria</taxon>
        <taxon>Pseudomonadales</taxon>
        <taxon>Pseudomonadaceae</taxon>
        <taxon>Pseudomonas</taxon>
    </lineage>
</organism>
<name>A0ABS9GKB8_9PSED</name>
<comment type="caution">
    <text evidence="1">The sequence shown here is derived from an EMBL/GenBank/DDBJ whole genome shotgun (WGS) entry which is preliminary data.</text>
</comment>
<evidence type="ECO:0000313" key="2">
    <source>
        <dbReference type="Proteomes" id="UP000814158"/>
    </source>
</evidence>
<gene>
    <name evidence="1" type="ORF">GIV68_15610</name>
</gene>
<dbReference type="Proteomes" id="UP000814158">
    <property type="component" value="Unassembled WGS sequence"/>
</dbReference>
<evidence type="ECO:0000313" key="1">
    <source>
        <dbReference type="EMBL" id="MCF5546165.1"/>
    </source>
</evidence>
<reference evidence="1 2" key="1">
    <citation type="submission" date="2019-11" db="EMBL/GenBank/DDBJ databases">
        <title>Epiphytic Pseudomonas syringae from cherry orchards.</title>
        <authorList>
            <person name="Hulin M.T."/>
        </authorList>
    </citation>
    <scope>NUCLEOTIDE SEQUENCE [LARGE SCALE GENOMIC DNA]</scope>
    <source>
        <strain evidence="1 2">PA-3-2A</strain>
    </source>
</reference>
<accession>A0ABS9GKB8</accession>
<proteinExistence type="predicted"/>
<dbReference type="RefSeq" id="WP_236371947.1">
    <property type="nucleotide sequence ID" value="NZ_WKAT01000030.1"/>
</dbReference>
<dbReference type="EMBL" id="WKAT01000030">
    <property type="protein sequence ID" value="MCF5546165.1"/>
    <property type="molecule type" value="Genomic_DNA"/>
</dbReference>